<gene>
    <name evidence="8" type="ORF">WJX72_007851</name>
</gene>
<dbReference type="FunFam" id="2.30.30.140:FF:000018">
    <property type="entry name" value="Serine/threonine-protein kinase 31"/>
    <property type="match status" value="1"/>
</dbReference>
<dbReference type="GO" id="GO:0005829">
    <property type="term" value="C:cytosol"/>
    <property type="evidence" value="ECO:0007669"/>
    <property type="project" value="UniProtKB-UniRule"/>
</dbReference>
<dbReference type="SMART" id="SM00333">
    <property type="entry name" value="TUDOR"/>
    <property type="match status" value="1"/>
</dbReference>
<dbReference type="GO" id="GO:0004518">
    <property type="term" value="F:nuclease activity"/>
    <property type="evidence" value="ECO:0007669"/>
    <property type="project" value="TreeGrafter"/>
</dbReference>
<dbReference type="Pfam" id="PF00565">
    <property type="entry name" value="SNase"/>
    <property type="match status" value="4"/>
</dbReference>
<evidence type="ECO:0000256" key="4">
    <source>
        <dbReference type="PIRNR" id="PIRNR017179"/>
    </source>
</evidence>
<evidence type="ECO:0000259" key="7">
    <source>
        <dbReference type="PROSITE" id="PS50830"/>
    </source>
</evidence>
<keyword evidence="3" id="KW-0677">Repeat</keyword>
<proteinExistence type="predicted"/>
<dbReference type="Gene3D" id="2.40.50.90">
    <property type="match status" value="5"/>
</dbReference>
<dbReference type="GO" id="GO:0031047">
    <property type="term" value="P:regulatory ncRNA-mediated gene silencing"/>
    <property type="evidence" value="ECO:0007669"/>
    <property type="project" value="UniProtKB-UniRule"/>
</dbReference>
<evidence type="ECO:0000256" key="1">
    <source>
        <dbReference type="ARBA" id="ARBA00004496"/>
    </source>
</evidence>
<dbReference type="AlphaFoldDB" id="A0AAW1PXC0"/>
<evidence type="ECO:0000256" key="2">
    <source>
        <dbReference type="ARBA" id="ARBA00022490"/>
    </source>
</evidence>
<dbReference type="InterPro" id="IPR016685">
    <property type="entry name" value="Silence_cplx_Nase-comp_TudorSN"/>
</dbReference>
<dbReference type="InterPro" id="IPR016071">
    <property type="entry name" value="Staphylococal_nuclease_OB-fold"/>
</dbReference>
<feature type="region of interest" description="Disordered" evidence="5">
    <location>
        <begin position="938"/>
        <end position="959"/>
    </location>
</feature>
<dbReference type="SMART" id="SM00318">
    <property type="entry name" value="SNc"/>
    <property type="match status" value="4"/>
</dbReference>
<comment type="caution">
    <text evidence="8">The sequence shown here is derived from an EMBL/GenBank/DDBJ whole genome shotgun (WGS) entry which is preliminary data.</text>
</comment>
<dbReference type="SUPFAM" id="SSF50199">
    <property type="entry name" value="Staphylococcal nuclease"/>
    <property type="match status" value="5"/>
</dbReference>
<dbReference type="Proteomes" id="UP001489004">
    <property type="component" value="Unassembled WGS sequence"/>
</dbReference>
<dbReference type="GO" id="GO:0003723">
    <property type="term" value="F:RNA binding"/>
    <property type="evidence" value="ECO:0007669"/>
    <property type="project" value="UniProtKB-UniRule"/>
</dbReference>
<dbReference type="SUPFAM" id="SSF63748">
    <property type="entry name" value="Tudor/PWWP/MBT"/>
    <property type="match status" value="1"/>
</dbReference>
<comment type="subcellular location">
    <subcellularLocation>
        <location evidence="1 4">Cytoplasm</location>
    </subcellularLocation>
</comment>
<dbReference type="FunFam" id="2.40.50.90:FF:000018">
    <property type="entry name" value="Ribonuclease"/>
    <property type="match status" value="1"/>
</dbReference>
<dbReference type="EMBL" id="JALJOR010000008">
    <property type="protein sequence ID" value="KAK9813035.1"/>
    <property type="molecule type" value="Genomic_DNA"/>
</dbReference>
<reference evidence="8 9" key="1">
    <citation type="journal article" date="2024" name="Nat. Commun.">
        <title>Phylogenomics reveals the evolutionary origins of lichenization in chlorophyte algae.</title>
        <authorList>
            <person name="Puginier C."/>
            <person name="Libourel C."/>
            <person name="Otte J."/>
            <person name="Skaloud P."/>
            <person name="Haon M."/>
            <person name="Grisel S."/>
            <person name="Petersen M."/>
            <person name="Berrin J.G."/>
            <person name="Delaux P.M."/>
            <person name="Dal Grande F."/>
            <person name="Keller J."/>
        </authorList>
    </citation>
    <scope>NUCLEOTIDE SEQUENCE [LARGE SCALE GENOMIC DNA]</scope>
    <source>
        <strain evidence="8 9">SAG 2043</strain>
    </source>
</reference>
<dbReference type="PANTHER" id="PTHR12302:SF2">
    <property type="entry name" value="STAPHYLOCOCCAL NUCLEASE DOMAIN-CONTAINING PROTEIN 1"/>
    <property type="match status" value="1"/>
</dbReference>
<sequence>MAGQWMRGVVKEVVSGDTVVVMGQPRGGPPPEKRITLASLIAPRLGRRDGSTPEEPFAWQSREFLRTKAIGQPCVFRVDYTLENIPGREFGSVFIGEANENLAMSVVAAGWSKIRTPGGQQSPYYDELAAAQQAAEEQGLGLWTKDEKAVAEAVRTVPGTSGDQSFDAQGLLDKVGKGKPLPALVEQVPNGSTLRVTLLHDYSYVTVMVCGIQAPSMGRRPQPAGEGENGAPAVESSPDPFAPQAKHFTETRALNREVRVVLEGIDKYNNLFGTVMYPEGAEARDLGEALVKQGYAKTVEWGLNMMIQGSFKLREAERAAKQQRVGMWKNWTPPVTATTKLSDKFVGTVAEVVSGDCLVIRDHSSGVERRVTLSSIRAPRLGRKEDKSEDYAVEAKEFLRQRLIGQEVSVSMEYTRKLQAAPGAEAAAAANGAADRTMAFGSVTITEKDKAGQSRTNNVAELLLVRGLAKVVNHRTDEERSAHYEALLEAEQNGKKGKKGLWSSKEAPAHHVNDVSVPGAASRAKQYLPFFQRGRHNAVVDYVLSGHRLKLYVPKEGVTVAFSPSGVRCPQRGMPASARGPATVAEPYWEEAYNFTRQQVLQRDVEVEVETMDRGGTFLGTLRLSAGGKPLGLGAALLEAGLAKLHPNFDPDRVPGGRELAAAEAKARNARLKVWENYVAPVASVETGTDEEHPNGGASGQRESTHVTVTEVRSAAEFYVQMVDEPRVAWLEEQLKALGLSDAQLPKAPLLSAGATCLARYTLDDKWYRALVEKAYTSDPVKPEYNVVFIDFGNRERVDGSRIQPMEPSLAAVPPQAHQCTLAYLKVPSVEDELGQDAAHLLSDFAGGGKPLVAFIEQRERPAAVPKSGLASPGRLHVVLCEKERAATKESANAELLLAGLARVQKPHGRALAAAADVVNDLVECEERARKKRVGMFVYGDPGDEEEEEAEKPRAWGRR</sequence>
<accession>A0AAW1PXC0</accession>
<feature type="domain" description="TNase-like" evidence="7">
    <location>
        <begin position="534"/>
        <end position="677"/>
    </location>
</feature>
<feature type="region of interest" description="Disordered" evidence="5">
    <location>
        <begin position="217"/>
        <end position="244"/>
    </location>
</feature>
<protein>
    <recommendedName>
        <fullName evidence="4">Ribonuclease</fullName>
    </recommendedName>
</protein>
<feature type="domain" description="Tudor" evidence="6">
    <location>
        <begin position="750"/>
        <end position="813"/>
    </location>
</feature>
<evidence type="ECO:0000259" key="6">
    <source>
        <dbReference type="PROSITE" id="PS50304"/>
    </source>
</evidence>
<evidence type="ECO:0000313" key="9">
    <source>
        <dbReference type="Proteomes" id="UP001489004"/>
    </source>
</evidence>
<keyword evidence="2 4" id="KW-0963">Cytoplasm</keyword>
<dbReference type="PROSITE" id="PS50304">
    <property type="entry name" value="TUDOR"/>
    <property type="match status" value="1"/>
</dbReference>
<dbReference type="PIRSF" id="PIRSF017179">
    <property type="entry name" value="RISC-Tudor-SN"/>
    <property type="match status" value="1"/>
</dbReference>
<dbReference type="GO" id="GO:0005634">
    <property type="term" value="C:nucleus"/>
    <property type="evidence" value="ECO:0007669"/>
    <property type="project" value="TreeGrafter"/>
</dbReference>
<dbReference type="GO" id="GO:0031332">
    <property type="term" value="C:RNAi effector complex"/>
    <property type="evidence" value="ECO:0007669"/>
    <property type="project" value="InterPro"/>
</dbReference>
<dbReference type="Gene3D" id="2.30.30.140">
    <property type="match status" value="1"/>
</dbReference>
<dbReference type="GO" id="GO:0006402">
    <property type="term" value="P:mRNA catabolic process"/>
    <property type="evidence" value="ECO:0007669"/>
    <property type="project" value="UniProtKB-UniRule"/>
</dbReference>
<evidence type="ECO:0000256" key="5">
    <source>
        <dbReference type="SAM" id="MobiDB-lite"/>
    </source>
</evidence>
<dbReference type="FunFam" id="2.40.50.90:FF:000002">
    <property type="entry name" value="Staphylococcal nuclease domain-containing protein"/>
    <property type="match status" value="1"/>
</dbReference>
<name>A0AAW1PXC0_9CHLO</name>
<organism evidence="8 9">
    <name type="scientific">[Myrmecia] bisecta</name>
    <dbReference type="NCBI Taxonomy" id="41462"/>
    <lineage>
        <taxon>Eukaryota</taxon>
        <taxon>Viridiplantae</taxon>
        <taxon>Chlorophyta</taxon>
        <taxon>core chlorophytes</taxon>
        <taxon>Trebouxiophyceae</taxon>
        <taxon>Trebouxiales</taxon>
        <taxon>Trebouxiaceae</taxon>
        <taxon>Myrmecia</taxon>
    </lineage>
</organism>
<dbReference type="InterPro" id="IPR035437">
    <property type="entry name" value="SNase_OB-fold_sf"/>
</dbReference>
<feature type="region of interest" description="Disordered" evidence="5">
    <location>
        <begin position="686"/>
        <end position="706"/>
    </location>
</feature>
<keyword evidence="9" id="KW-1185">Reference proteome</keyword>
<feature type="domain" description="TNase-like" evidence="7">
    <location>
        <begin position="343"/>
        <end position="504"/>
    </location>
</feature>
<dbReference type="Pfam" id="PF00567">
    <property type="entry name" value="TUDOR"/>
    <property type="match status" value="1"/>
</dbReference>
<dbReference type="PROSITE" id="PS50830">
    <property type="entry name" value="TNASE_3"/>
    <property type="match status" value="4"/>
</dbReference>
<evidence type="ECO:0000313" key="8">
    <source>
        <dbReference type="EMBL" id="KAK9813035.1"/>
    </source>
</evidence>
<dbReference type="InterPro" id="IPR002999">
    <property type="entry name" value="Tudor"/>
</dbReference>
<dbReference type="PANTHER" id="PTHR12302">
    <property type="entry name" value="EBNA2 BINDING PROTEIN P100"/>
    <property type="match status" value="1"/>
</dbReference>
<evidence type="ECO:0000256" key="3">
    <source>
        <dbReference type="ARBA" id="ARBA00022737"/>
    </source>
</evidence>
<feature type="domain" description="TNase-like" evidence="7">
    <location>
        <begin position="4"/>
        <end position="145"/>
    </location>
</feature>
<feature type="domain" description="TNase-like" evidence="7">
    <location>
        <begin position="179"/>
        <end position="330"/>
    </location>
</feature>
<comment type="function">
    <text evidence="4">Cytoprotective ribonuclease (RNase) required for resistance to abiotic stresses, acting as a positive regulator of mRNA decapping during stress.</text>
</comment>